<reference evidence="2" key="1">
    <citation type="submission" date="2020-05" db="EMBL/GenBank/DDBJ databases">
        <title>Mycena genomes resolve the evolution of fungal bioluminescence.</title>
        <authorList>
            <person name="Tsai I.J."/>
        </authorList>
    </citation>
    <scope>NUCLEOTIDE SEQUENCE</scope>
    <source>
        <strain evidence="2">171206Taipei</strain>
    </source>
</reference>
<name>A0A8H6W837_9AGAR</name>
<protein>
    <recommendedName>
        <fullName evidence="4">F-box domain-containing protein</fullName>
    </recommendedName>
</protein>
<comment type="caution">
    <text evidence="2">The sequence shown here is derived from an EMBL/GenBank/DDBJ whole genome shotgun (WGS) entry which is preliminary data.</text>
</comment>
<dbReference type="EMBL" id="JACAZF010000004">
    <property type="protein sequence ID" value="KAF7306466.1"/>
    <property type="molecule type" value="Genomic_DNA"/>
</dbReference>
<accession>A0A8H6W837</accession>
<feature type="region of interest" description="Disordered" evidence="1">
    <location>
        <begin position="245"/>
        <end position="274"/>
    </location>
</feature>
<evidence type="ECO:0000313" key="2">
    <source>
        <dbReference type="EMBL" id="KAF7306466.1"/>
    </source>
</evidence>
<keyword evidence="3" id="KW-1185">Reference proteome</keyword>
<dbReference type="GeneID" id="59343709"/>
<dbReference type="RefSeq" id="XP_037221485.1">
    <property type="nucleotide sequence ID" value="XM_037361193.1"/>
</dbReference>
<gene>
    <name evidence="2" type="ORF">MIND_00437800</name>
</gene>
<feature type="compositionally biased region" description="Basic and acidic residues" evidence="1">
    <location>
        <begin position="249"/>
        <end position="265"/>
    </location>
</feature>
<organism evidence="2 3">
    <name type="scientific">Mycena indigotica</name>
    <dbReference type="NCBI Taxonomy" id="2126181"/>
    <lineage>
        <taxon>Eukaryota</taxon>
        <taxon>Fungi</taxon>
        <taxon>Dikarya</taxon>
        <taxon>Basidiomycota</taxon>
        <taxon>Agaricomycotina</taxon>
        <taxon>Agaricomycetes</taxon>
        <taxon>Agaricomycetidae</taxon>
        <taxon>Agaricales</taxon>
        <taxon>Marasmiineae</taxon>
        <taxon>Mycenaceae</taxon>
        <taxon>Mycena</taxon>
    </lineage>
</organism>
<dbReference type="AlphaFoldDB" id="A0A8H6W837"/>
<evidence type="ECO:0008006" key="4">
    <source>
        <dbReference type="Google" id="ProtNLM"/>
    </source>
</evidence>
<dbReference type="Proteomes" id="UP000636479">
    <property type="component" value="Unassembled WGS sequence"/>
</dbReference>
<evidence type="ECO:0000313" key="3">
    <source>
        <dbReference type="Proteomes" id="UP000636479"/>
    </source>
</evidence>
<evidence type="ECO:0000256" key="1">
    <source>
        <dbReference type="SAM" id="MobiDB-lite"/>
    </source>
</evidence>
<proteinExistence type="predicted"/>
<sequence>MAQQLPVELWTQIHCLACTDDGFAGRALSRVSKDWRSISAPFKFQSIALVGARPILRFVALLDATPEANVESLFVGCARPRPWLTERLILQEERARGLVFSERLFPELGISPETEWVGISMEAIESSVQRILTILAGTLATLHVHVYYPRPSPLFYKLKFPRLRVLVLHGVFGISTNMGSVDSLPALRYLRLSGSPTPGQTIKPSVLLNLIANAAPCLIKVHLTQSALSAELSVVTRDLQESIGEDDIEKDREGHYRAGKVKEPITDAGSANWP</sequence>
<dbReference type="OrthoDB" id="3256367at2759"/>